<dbReference type="AlphaFoldDB" id="A0A1H9GFG2"/>
<evidence type="ECO:0000313" key="2">
    <source>
        <dbReference type="Proteomes" id="UP000198749"/>
    </source>
</evidence>
<protein>
    <recommendedName>
        <fullName evidence="3">Phage lysis regulatory protein, LysB family</fullName>
    </recommendedName>
</protein>
<dbReference type="Pfam" id="PF10828">
    <property type="entry name" value="DUF2570"/>
    <property type="match status" value="1"/>
</dbReference>
<evidence type="ECO:0008006" key="3">
    <source>
        <dbReference type="Google" id="ProtNLM"/>
    </source>
</evidence>
<name>A0A1H9GFG2_9GAMM</name>
<dbReference type="Proteomes" id="UP000198749">
    <property type="component" value="Unassembled WGS sequence"/>
</dbReference>
<keyword evidence="2" id="KW-1185">Reference proteome</keyword>
<dbReference type="RefSeq" id="WP_091356487.1">
    <property type="nucleotide sequence ID" value="NZ_AP025284.1"/>
</dbReference>
<gene>
    <name evidence="1" type="ORF">SAMN03080615_01653</name>
</gene>
<evidence type="ECO:0000313" key="1">
    <source>
        <dbReference type="EMBL" id="SEQ48855.1"/>
    </source>
</evidence>
<reference evidence="2" key="1">
    <citation type="submission" date="2016-10" db="EMBL/GenBank/DDBJ databases">
        <authorList>
            <person name="Varghese N."/>
            <person name="Submissions S."/>
        </authorList>
    </citation>
    <scope>NUCLEOTIDE SEQUENCE [LARGE SCALE GENOMIC DNA]</scope>
    <source>
        <strain evidence="2">DSM 18887</strain>
    </source>
</reference>
<organism evidence="1 2">
    <name type="scientific">Amphritea atlantica</name>
    <dbReference type="NCBI Taxonomy" id="355243"/>
    <lineage>
        <taxon>Bacteria</taxon>
        <taxon>Pseudomonadati</taxon>
        <taxon>Pseudomonadota</taxon>
        <taxon>Gammaproteobacteria</taxon>
        <taxon>Oceanospirillales</taxon>
        <taxon>Oceanospirillaceae</taxon>
        <taxon>Amphritea</taxon>
    </lineage>
</organism>
<dbReference type="STRING" id="355243.SAMN03080615_01653"/>
<dbReference type="InterPro" id="IPR022538">
    <property type="entry name" value="DUF2570"/>
</dbReference>
<accession>A0A1H9GFG2</accession>
<dbReference type="EMBL" id="FOGB01000004">
    <property type="protein sequence ID" value="SEQ48855.1"/>
    <property type="molecule type" value="Genomic_DNA"/>
</dbReference>
<sequence>MNRLAIGIFIALTVAVLGLGWLYQQQSEQIGALASERDQLAADLQSSEVELQKQHERHLWDQALVARVNQQNRDLHRKSLASQQQTKRDLKDEVCANTALPLSVANRLRDRIHRQAGIDSGSPPG</sequence>
<proteinExistence type="predicted"/>